<sequence>MIWVFACAVLVVVLVGGAVLPRRAEQPREGFPWFWVAFPAAALLVAASIAMGLAWAGVSNWGTVVVHQASFEPGVQFLSNEQFNEMYLRWQVLAVARWVLPIVAVATVGLSVWAWRRGRV</sequence>
<protein>
    <recommendedName>
        <fullName evidence="4">Amino acid permease</fullName>
    </recommendedName>
</protein>
<gene>
    <name evidence="2" type="ORF">ACFO7U_17165</name>
</gene>
<keyword evidence="1" id="KW-0812">Transmembrane</keyword>
<keyword evidence="1" id="KW-0472">Membrane</keyword>
<evidence type="ECO:0000313" key="2">
    <source>
        <dbReference type="EMBL" id="MFC4756498.1"/>
    </source>
</evidence>
<feature type="transmembrane region" description="Helical" evidence="1">
    <location>
        <begin position="33"/>
        <end position="58"/>
    </location>
</feature>
<dbReference type="RefSeq" id="WP_344997055.1">
    <property type="nucleotide sequence ID" value="NZ_BAABCD010000057.1"/>
</dbReference>
<feature type="transmembrane region" description="Helical" evidence="1">
    <location>
        <begin position="95"/>
        <end position="115"/>
    </location>
</feature>
<evidence type="ECO:0000256" key="1">
    <source>
        <dbReference type="SAM" id="Phobius"/>
    </source>
</evidence>
<proteinExistence type="predicted"/>
<keyword evidence="1" id="KW-1133">Transmembrane helix</keyword>
<evidence type="ECO:0008006" key="4">
    <source>
        <dbReference type="Google" id="ProtNLM"/>
    </source>
</evidence>
<name>A0ABV9PXF2_9ACTN</name>
<organism evidence="2 3">
    <name type="scientific">Dietzia aurantiaca</name>
    <dbReference type="NCBI Taxonomy" id="983873"/>
    <lineage>
        <taxon>Bacteria</taxon>
        <taxon>Bacillati</taxon>
        <taxon>Actinomycetota</taxon>
        <taxon>Actinomycetes</taxon>
        <taxon>Mycobacteriales</taxon>
        <taxon>Dietziaceae</taxon>
        <taxon>Dietzia</taxon>
    </lineage>
</organism>
<comment type="caution">
    <text evidence="2">The sequence shown here is derived from an EMBL/GenBank/DDBJ whole genome shotgun (WGS) entry which is preliminary data.</text>
</comment>
<dbReference type="EMBL" id="JBHSHP010000061">
    <property type="protein sequence ID" value="MFC4756498.1"/>
    <property type="molecule type" value="Genomic_DNA"/>
</dbReference>
<accession>A0ABV9PXF2</accession>
<reference evidence="3" key="1">
    <citation type="journal article" date="2019" name="Int. J. Syst. Evol. Microbiol.">
        <title>The Global Catalogue of Microorganisms (GCM) 10K type strain sequencing project: providing services to taxonomists for standard genome sequencing and annotation.</title>
        <authorList>
            <consortium name="The Broad Institute Genomics Platform"/>
            <consortium name="The Broad Institute Genome Sequencing Center for Infectious Disease"/>
            <person name="Wu L."/>
            <person name="Ma J."/>
        </authorList>
    </citation>
    <scope>NUCLEOTIDE SEQUENCE [LARGE SCALE GENOMIC DNA]</scope>
    <source>
        <strain evidence="3">JCM 11882</strain>
    </source>
</reference>
<evidence type="ECO:0000313" key="3">
    <source>
        <dbReference type="Proteomes" id="UP001595836"/>
    </source>
</evidence>
<keyword evidence="3" id="KW-1185">Reference proteome</keyword>
<dbReference type="Proteomes" id="UP001595836">
    <property type="component" value="Unassembled WGS sequence"/>
</dbReference>